<evidence type="ECO:0000313" key="19">
    <source>
        <dbReference type="EMBL" id="KIN01066.1"/>
    </source>
</evidence>
<feature type="domain" description="PAS" evidence="17">
    <location>
        <begin position="231"/>
        <end position="301"/>
    </location>
</feature>
<evidence type="ECO:0000259" key="18">
    <source>
        <dbReference type="PROSITE" id="PS50114"/>
    </source>
</evidence>
<evidence type="ECO:0000256" key="11">
    <source>
        <dbReference type="ARBA" id="ARBA00023125"/>
    </source>
</evidence>
<dbReference type="SMART" id="SM00401">
    <property type="entry name" value="ZnF_GATA"/>
    <property type="match status" value="1"/>
</dbReference>
<dbReference type="GO" id="GO:0008270">
    <property type="term" value="F:zinc ion binding"/>
    <property type="evidence" value="ECO:0007669"/>
    <property type="project" value="UniProtKB-KW"/>
</dbReference>
<feature type="domain" description="PAS" evidence="17">
    <location>
        <begin position="368"/>
        <end position="420"/>
    </location>
</feature>
<evidence type="ECO:0000256" key="3">
    <source>
        <dbReference type="ARBA" id="ARBA00022630"/>
    </source>
</evidence>
<dbReference type="InterPro" id="IPR013654">
    <property type="entry name" value="PAS_2"/>
</dbReference>
<dbReference type="InParanoid" id="A0A0C3GY74"/>
<accession>A0A0C3GY74</accession>
<feature type="domain" description="GATA-type" evidence="18">
    <location>
        <begin position="573"/>
        <end position="606"/>
    </location>
</feature>
<evidence type="ECO:0000256" key="16">
    <source>
        <dbReference type="SAM" id="MobiDB-lite"/>
    </source>
</evidence>
<keyword evidence="12" id="KW-0010">Activator</keyword>
<evidence type="ECO:0000256" key="4">
    <source>
        <dbReference type="ARBA" id="ARBA00022643"/>
    </source>
</evidence>
<dbReference type="CDD" id="cd00130">
    <property type="entry name" value="PAS"/>
    <property type="match status" value="3"/>
</dbReference>
<dbReference type="Pfam" id="PF00320">
    <property type="entry name" value="GATA"/>
    <property type="match status" value="1"/>
</dbReference>
<feature type="domain" description="PAS" evidence="17">
    <location>
        <begin position="62"/>
        <end position="84"/>
    </location>
</feature>
<keyword evidence="9" id="KW-0157">Chromophore</keyword>
<keyword evidence="7 15" id="KW-0863">Zinc-finger</keyword>
<dbReference type="InterPro" id="IPR000014">
    <property type="entry name" value="PAS"/>
</dbReference>
<evidence type="ECO:0000256" key="9">
    <source>
        <dbReference type="ARBA" id="ARBA00022991"/>
    </source>
</evidence>
<feature type="region of interest" description="Disordered" evidence="16">
    <location>
        <begin position="611"/>
        <end position="643"/>
    </location>
</feature>
<keyword evidence="20" id="KW-1185">Reference proteome</keyword>
<protein>
    <recommendedName>
        <fullName evidence="21">Blue light receptor</fullName>
    </recommendedName>
</protein>
<dbReference type="InterPro" id="IPR000679">
    <property type="entry name" value="Znf_GATA"/>
</dbReference>
<keyword evidence="2" id="KW-0716">Sensory transduction</keyword>
<dbReference type="Pfam" id="PF08446">
    <property type="entry name" value="PAS_2"/>
    <property type="match status" value="1"/>
</dbReference>
<dbReference type="NCBIfam" id="TIGR00229">
    <property type="entry name" value="sensory_box"/>
    <property type="match status" value="1"/>
</dbReference>
<dbReference type="Pfam" id="PF08447">
    <property type="entry name" value="PAS_3"/>
    <property type="match status" value="1"/>
</dbReference>
<evidence type="ECO:0000256" key="15">
    <source>
        <dbReference type="PROSITE-ProRule" id="PRU00094"/>
    </source>
</evidence>
<keyword evidence="4" id="KW-0288">FMN</keyword>
<dbReference type="GO" id="GO:0043565">
    <property type="term" value="F:sequence-specific DNA binding"/>
    <property type="evidence" value="ECO:0007669"/>
    <property type="project" value="InterPro"/>
</dbReference>
<dbReference type="SUPFAM" id="SSF55785">
    <property type="entry name" value="PYP-like sensor domain (PAS domain)"/>
    <property type="match status" value="3"/>
</dbReference>
<dbReference type="Pfam" id="PF13426">
    <property type="entry name" value="PAS_9"/>
    <property type="match status" value="1"/>
</dbReference>
<dbReference type="PROSITE" id="PS50114">
    <property type="entry name" value="GATA_ZN_FINGER_2"/>
    <property type="match status" value="1"/>
</dbReference>
<evidence type="ECO:0000256" key="12">
    <source>
        <dbReference type="ARBA" id="ARBA00023159"/>
    </source>
</evidence>
<dbReference type="CDD" id="cd00202">
    <property type="entry name" value="ZnF_GATA"/>
    <property type="match status" value="1"/>
</dbReference>
<dbReference type="GO" id="GO:0005634">
    <property type="term" value="C:nucleus"/>
    <property type="evidence" value="ECO:0007669"/>
    <property type="project" value="TreeGrafter"/>
</dbReference>
<evidence type="ECO:0000256" key="8">
    <source>
        <dbReference type="ARBA" id="ARBA00022833"/>
    </source>
</evidence>
<dbReference type="PROSITE" id="PS00344">
    <property type="entry name" value="GATA_ZN_FINGER_1"/>
    <property type="match status" value="1"/>
</dbReference>
<keyword evidence="10" id="KW-0805">Transcription regulation</keyword>
<dbReference type="FunFam" id="3.30.450.20:FF:000064">
    <property type="entry name" value="Vivid PAS protein VVD"/>
    <property type="match status" value="1"/>
</dbReference>
<dbReference type="Gene3D" id="3.30.50.10">
    <property type="entry name" value="Erythroid Transcription Factor GATA-1, subunit A"/>
    <property type="match status" value="1"/>
</dbReference>
<keyword evidence="6" id="KW-0677">Repeat</keyword>
<evidence type="ECO:0000256" key="5">
    <source>
        <dbReference type="ARBA" id="ARBA00022723"/>
    </source>
</evidence>
<evidence type="ECO:0000259" key="17">
    <source>
        <dbReference type="PROSITE" id="PS50112"/>
    </source>
</evidence>
<keyword evidence="3" id="KW-0285">Flavoprotein</keyword>
<dbReference type="PROSITE" id="PS50112">
    <property type="entry name" value="PAS"/>
    <property type="match status" value="3"/>
</dbReference>
<proteinExistence type="predicted"/>
<sequence length="643" mass="72487">MEAVAKIEAEPRLDNPYSKSGFDMIAALTKVAMRKNPEINIGKVDMSCAFVVCNVLLDDCPIVYVSEVFERMTGYNKYEILGRNCRFLQSPIGRVEAGAHREFVDNRSVFYLSSQIAARREAQRSIINYRKGGQPFMNLLTMIPITGEDDKKIKYYVGFQVDLVEKPTSVEGKDINGMYAVDYTQVELPQYRWQPPQAMHTFWNDDMLMSRDEVSSVLAALGRNPASDATREKLNRVLLENTDDVIHVLSLKGLFHYLSPSCQQVLEYDASELIGTALSSICHPSDIVSVTRELKDTRAGVPISVVFRIRRKKSGYTWFESYGSLKVEQGKGRKFIILVGRERPVYALPRRDIVADGGISENEIWSKLSTSAMFLFVSSNVQALLDRSPDELIGTSLQDLMREESKTHFNRALERARAGERITCKHEVLNKRGMILHAQTKLYPGDTSSERKPTFIVAQTRLLKNTSRPLYPAKDGVSLGYTPPIIQDGRPNPGSTLPTSDLVAQTRRIEPLTTVHDPDPSPGDDFFEELKTTHCTSWQYELRQMERSNRLLSEELASLLSNRKKRKRRKGASNPQRDCANCHTRVTPEWRRGPSGQRDLCNSCGLRWAKQMSKSGSEQNTNKIAAKGQVQAQGQAESSASRS</sequence>
<evidence type="ECO:0000256" key="10">
    <source>
        <dbReference type="ARBA" id="ARBA00023015"/>
    </source>
</evidence>
<evidence type="ECO:0000256" key="6">
    <source>
        <dbReference type="ARBA" id="ARBA00022737"/>
    </source>
</evidence>
<dbReference type="SMART" id="SM00086">
    <property type="entry name" value="PAC"/>
    <property type="match status" value="2"/>
</dbReference>
<dbReference type="GO" id="GO:0006355">
    <property type="term" value="P:regulation of DNA-templated transcription"/>
    <property type="evidence" value="ECO:0007669"/>
    <property type="project" value="InterPro"/>
</dbReference>
<evidence type="ECO:0008006" key="21">
    <source>
        <dbReference type="Google" id="ProtNLM"/>
    </source>
</evidence>
<name>A0A0C3GY74_OIDMZ</name>
<keyword evidence="1" id="KW-0600">Photoreceptor protein</keyword>
<feature type="compositionally biased region" description="Polar residues" evidence="16">
    <location>
        <begin position="612"/>
        <end position="623"/>
    </location>
</feature>
<dbReference type="SUPFAM" id="SSF57716">
    <property type="entry name" value="Glucocorticoid receptor-like (DNA-binding domain)"/>
    <property type="match status" value="1"/>
</dbReference>
<evidence type="ECO:0000256" key="1">
    <source>
        <dbReference type="ARBA" id="ARBA00022543"/>
    </source>
</evidence>
<dbReference type="InterPro" id="IPR001610">
    <property type="entry name" value="PAC"/>
</dbReference>
<keyword evidence="8" id="KW-0862">Zinc</keyword>
<dbReference type="SMART" id="SM00091">
    <property type="entry name" value="PAS"/>
    <property type="match status" value="3"/>
</dbReference>
<dbReference type="FunFam" id="3.30.450.20:FF:000063">
    <property type="entry name" value="White collar 1 protein"/>
    <property type="match status" value="1"/>
</dbReference>
<dbReference type="InterPro" id="IPR013088">
    <property type="entry name" value="Znf_NHR/GATA"/>
</dbReference>
<dbReference type="PANTHER" id="PTHR47429:SF7">
    <property type="entry name" value="GATA-FACTOR"/>
    <property type="match status" value="1"/>
</dbReference>
<keyword evidence="5" id="KW-0479">Metal-binding</keyword>
<feature type="compositionally biased region" description="Low complexity" evidence="16">
    <location>
        <begin position="625"/>
        <end position="636"/>
    </location>
</feature>
<dbReference type="STRING" id="913774.A0A0C3GY74"/>
<dbReference type="InterPro" id="IPR013655">
    <property type="entry name" value="PAS_fold_3"/>
</dbReference>
<dbReference type="PANTHER" id="PTHR47429">
    <property type="entry name" value="PROTEIN TWIN LOV 1"/>
    <property type="match status" value="1"/>
</dbReference>
<organism evidence="19 20">
    <name type="scientific">Oidiodendron maius (strain Zn)</name>
    <dbReference type="NCBI Taxonomy" id="913774"/>
    <lineage>
        <taxon>Eukaryota</taxon>
        <taxon>Fungi</taxon>
        <taxon>Dikarya</taxon>
        <taxon>Ascomycota</taxon>
        <taxon>Pezizomycotina</taxon>
        <taxon>Leotiomycetes</taxon>
        <taxon>Leotiomycetes incertae sedis</taxon>
        <taxon>Myxotrichaceae</taxon>
        <taxon>Oidiodendron</taxon>
    </lineage>
</organism>
<evidence type="ECO:0000256" key="2">
    <source>
        <dbReference type="ARBA" id="ARBA00022606"/>
    </source>
</evidence>
<reference evidence="20" key="2">
    <citation type="submission" date="2015-01" db="EMBL/GenBank/DDBJ databases">
        <title>Evolutionary Origins and Diversification of the Mycorrhizal Mutualists.</title>
        <authorList>
            <consortium name="DOE Joint Genome Institute"/>
            <consortium name="Mycorrhizal Genomics Consortium"/>
            <person name="Kohler A."/>
            <person name="Kuo A."/>
            <person name="Nagy L.G."/>
            <person name="Floudas D."/>
            <person name="Copeland A."/>
            <person name="Barry K.W."/>
            <person name="Cichocki N."/>
            <person name="Veneault-Fourrey C."/>
            <person name="LaButti K."/>
            <person name="Lindquist E.A."/>
            <person name="Lipzen A."/>
            <person name="Lundell T."/>
            <person name="Morin E."/>
            <person name="Murat C."/>
            <person name="Riley R."/>
            <person name="Ohm R."/>
            <person name="Sun H."/>
            <person name="Tunlid A."/>
            <person name="Henrissat B."/>
            <person name="Grigoriev I.V."/>
            <person name="Hibbett D.S."/>
            <person name="Martin F."/>
        </authorList>
    </citation>
    <scope>NUCLEOTIDE SEQUENCE [LARGE SCALE GENOMIC DNA]</scope>
    <source>
        <strain evidence="20">Zn</strain>
    </source>
</reference>
<evidence type="ECO:0000256" key="13">
    <source>
        <dbReference type="ARBA" id="ARBA00023163"/>
    </source>
</evidence>
<evidence type="ECO:0000313" key="20">
    <source>
        <dbReference type="Proteomes" id="UP000054321"/>
    </source>
</evidence>
<dbReference type="OrthoDB" id="447251at2759"/>
<dbReference type="GO" id="GO:0009881">
    <property type="term" value="F:photoreceptor activity"/>
    <property type="evidence" value="ECO:0007669"/>
    <property type="project" value="UniProtKB-KW"/>
</dbReference>
<evidence type="ECO:0000256" key="14">
    <source>
        <dbReference type="ARBA" id="ARBA00023170"/>
    </source>
</evidence>
<keyword evidence="13" id="KW-0804">Transcription</keyword>
<dbReference type="Proteomes" id="UP000054321">
    <property type="component" value="Unassembled WGS sequence"/>
</dbReference>
<keyword evidence="11" id="KW-0238">DNA-binding</keyword>
<dbReference type="EMBL" id="KN832876">
    <property type="protein sequence ID" value="KIN01066.1"/>
    <property type="molecule type" value="Genomic_DNA"/>
</dbReference>
<dbReference type="AlphaFoldDB" id="A0A0C3GY74"/>
<gene>
    <name evidence="19" type="ORF">OIDMADRAFT_163193</name>
</gene>
<keyword evidence="14" id="KW-0675">Receptor</keyword>
<dbReference type="InterPro" id="IPR035965">
    <property type="entry name" value="PAS-like_dom_sf"/>
</dbReference>
<evidence type="ECO:0000256" key="7">
    <source>
        <dbReference type="ARBA" id="ARBA00022771"/>
    </source>
</evidence>
<dbReference type="HOGENOM" id="CLU_007918_3_0_1"/>
<reference evidence="19 20" key="1">
    <citation type="submission" date="2014-04" db="EMBL/GenBank/DDBJ databases">
        <authorList>
            <consortium name="DOE Joint Genome Institute"/>
            <person name="Kuo A."/>
            <person name="Martino E."/>
            <person name="Perotto S."/>
            <person name="Kohler A."/>
            <person name="Nagy L.G."/>
            <person name="Floudas D."/>
            <person name="Copeland A."/>
            <person name="Barry K.W."/>
            <person name="Cichocki N."/>
            <person name="Veneault-Fourrey C."/>
            <person name="LaButti K."/>
            <person name="Lindquist E.A."/>
            <person name="Lipzen A."/>
            <person name="Lundell T."/>
            <person name="Morin E."/>
            <person name="Murat C."/>
            <person name="Sun H."/>
            <person name="Tunlid A."/>
            <person name="Henrissat B."/>
            <person name="Grigoriev I.V."/>
            <person name="Hibbett D.S."/>
            <person name="Martin F."/>
            <person name="Nordberg H.P."/>
            <person name="Cantor M.N."/>
            <person name="Hua S.X."/>
        </authorList>
    </citation>
    <scope>NUCLEOTIDE SEQUENCE [LARGE SCALE GENOMIC DNA]</scope>
    <source>
        <strain evidence="19 20">Zn</strain>
    </source>
</reference>
<dbReference type="Gene3D" id="3.30.450.20">
    <property type="entry name" value="PAS domain"/>
    <property type="match status" value="3"/>
</dbReference>